<dbReference type="EnsemblMetazoa" id="CapteT211470">
    <property type="protein sequence ID" value="CapteP211470"/>
    <property type="gene ID" value="CapteG211470"/>
</dbReference>
<proteinExistence type="predicted"/>
<dbReference type="HOGENOM" id="CLU_1612361_0_0_1"/>
<reference evidence="2 4" key="2">
    <citation type="journal article" date="2013" name="Nature">
        <title>Insights into bilaterian evolution from three spiralian genomes.</title>
        <authorList>
            <person name="Simakov O."/>
            <person name="Marletaz F."/>
            <person name="Cho S.J."/>
            <person name="Edsinger-Gonzales E."/>
            <person name="Havlak P."/>
            <person name="Hellsten U."/>
            <person name="Kuo D.H."/>
            <person name="Larsson T."/>
            <person name="Lv J."/>
            <person name="Arendt D."/>
            <person name="Savage R."/>
            <person name="Osoegawa K."/>
            <person name="de Jong P."/>
            <person name="Grimwood J."/>
            <person name="Chapman J.A."/>
            <person name="Shapiro H."/>
            <person name="Aerts A."/>
            <person name="Otillar R.P."/>
            <person name="Terry A.Y."/>
            <person name="Boore J.L."/>
            <person name="Grigoriev I.V."/>
            <person name="Lindberg D.R."/>
            <person name="Seaver E.C."/>
            <person name="Weisblat D.A."/>
            <person name="Putnam N.H."/>
            <person name="Rokhsar D.S."/>
        </authorList>
    </citation>
    <scope>NUCLEOTIDE SEQUENCE</scope>
    <source>
        <strain evidence="2 4">I ESC-2004</strain>
    </source>
</reference>
<dbReference type="EMBL" id="KB295920">
    <property type="protein sequence ID" value="ELU12477.1"/>
    <property type="molecule type" value="Genomic_DNA"/>
</dbReference>
<dbReference type="Proteomes" id="UP000014760">
    <property type="component" value="Unassembled WGS sequence"/>
</dbReference>
<protein>
    <submittedName>
        <fullName evidence="2 3">Uncharacterized protein</fullName>
    </submittedName>
</protein>
<reference evidence="3" key="3">
    <citation type="submission" date="2015-06" db="UniProtKB">
        <authorList>
            <consortium name="EnsemblMetazoa"/>
        </authorList>
    </citation>
    <scope>IDENTIFICATION</scope>
</reference>
<feature type="coiled-coil region" evidence="1">
    <location>
        <begin position="41"/>
        <end position="75"/>
    </location>
</feature>
<keyword evidence="1" id="KW-0175">Coiled coil</keyword>
<name>R7V1V2_CAPTE</name>
<evidence type="ECO:0000256" key="1">
    <source>
        <dbReference type="SAM" id="Coils"/>
    </source>
</evidence>
<keyword evidence="4" id="KW-1185">Reference proteome</keyword>
<reference evidence="4" key="1">
    <citation type="submission" date="2012-12" db="EMBL/GenBank/DDBJ databases">
        <authorList>
            <person name="Hellsten U."/>
            <person name="Grimwood J."/>
            <person name="Chapman J.A."/>
            <person name="Shapiro H."/>
            <person name="Aerts A."/>
            <person name="Otillar R.P."/>
            <person name="Terry A.Y."/>
            <person name="Boore J.L."/>
            <person name="Simakov O."/>
            <person name="Marletaz F."/>
            <person name="Cho S.-J."/>
            <person name="Edsinger-Gonzales E."/>
            <person name="Havlak P."/>
            <person name="Kuo D.-H."/>
            <person name="Larsson T."/>
            <person name="Lv J."/>
            <person name="Arendt D."/>
            <person name="Savage R."/>
            <person name="Osoegawa K."/>
            <person name="de Jong P."/>
            <person name="Lindberg D.R."/>
            <person name="Seaver E.C."/>
            <person name="Weisblat D.A."/>
            <person name="Putnam N.H."/>
            <person name="Grigoriev I.V."/>
            <person name="Rokhsar D.S."/>
        </authorList>
    </citation>
    <scope>NUCLEOTIDE SEQUENCE</scope>
    <source>
        <strain evidence="4">I ESC-2004</strain>
    </source>
</reference>
<sequence length="165" mass="19074">MADILANADDYTPTSDNGELKQMVSAILDQMNDLHANTTRIANALKRIGLLEKDLDALRTENSQLNEQMIRQSQVIKQDIHGEDRCQRQREEPDCNWSSLRHGRLGNNAVHETEKFSRYLQKKSIHPLPVLMKWDIAVREAAFYEAHRLTRFHKQGPFNIARVIV</sequence>
<evidence type="ECO:0000313" key="3">
    <source>
        <dbReference type="EnsemblMetazoa" id="CapteP211470"/>
    </source>
</evidence>
<dbReference type="EMBL" id="AMQN01019552">
    <property type="status" value="NOT_ANNOTATED_CDS"/>
    <property type="molecule type" value="Genomic_DNA"/>
</dbReference>
<accession>R7V1V2</accession>
<gene>
    <name evidence="2" type="ORF">CAPTEDRAFT_211470</name>
</gene>
<organism evidence="2">
    <name type="scientific">Capitella teleta</name>
    <name type="common">Polychaete worm</name>
    <dbReference type="NCBI Taxonomy" id="283909"/>
    <lineage>
        <taxon>Eukaryota</taxon>
        <taxon>Metazoa</taxon>
        <taxon>Spiralia</taxon>
        <taxon>Lophotrochozoa</taxon>
        <taxon>Annelida</taxon>
        <taxon>Polychaeta</taxon>
        <taxon>Sedentaria</taxon>
        <taxon>Scolecida</taxon>
        <taxon>Capitellidae</taxon>
        <taxon>Capitella</taxon>
    </lineage>
</organism>
<evidence type="ECO:0000313" key="2">
    <source>
        <dbReference type="EMBL" id="ELU12477.1"/>
    </source>
</evidence>
<evidence type="ECO:0000313" key="4">
    <source>
        <dbReference type="Proteomes" id="UP000014760"/>
    </source>
</evidence>
<dbReference type="AlphaFoldDB" id="R7V1V2"/>